<feature type="transmembrane region" description="Helical" evidence="2">
    <location>
        <begin position="115"/>
        <end position="132"/>
    </location>
</feature>
<evidence type="ECO:0008006" key="4">
    <source>
        <dbReference type="Google" id="ProtNLM"/>
    </source>
</evidence>
<dbReference type="InterPro" id="IPR036890">
    <property type="entry name" value="HATPase_C_sf"/>
</dbReference>
<organism evidence="3">
    <name type="scientific">Pedobacter sp. KACC 23697</name>
    <dbReference type="NCBI Taxonomy" id="3149230"/>
    <lineage>
        <taxon>Bacteria</taxon>
        <taxon>Pseudomonadati</taxon>
        <taxon>Bacteroidota</taxon>
        <taxon>Sphingobacteriia</taxon>
        <taxon>Sphingobacteriales</taxon>
        <taxon>Sphingobacteriaceae</taxon>
        <taxon>Pedobacter</taxon>
    </lineage>
</organism>
<name>A0AAU7JZY7_9SPHI</name>
<evidence type="ECO:0000256" key="2">
    <source>
        <dbReference type="SAM" id="Phobius"/>
    </source>
</evidence>
<dbReference type="RefSeq" id="WP_406823387.1">
    <property type="nucleotide sequence ID" value="NZ_CP157485.1"/>
</dbReference>
<dbReference type="PANTHER" id="PTHR43547:SF2">
    <property type="entry name" value="HYBRID SIGNAL TRANSDUCTION HISTIDINE KINASE C"/>
    <property type="match status" value="1"/>
</dbReference>
<evidence type="ECO:0000256" key="1">
    <source>
        <dbReference type="ARBA" id="ARBA00022553"/>
    </source>
</evidence>
<evidence type="ECO:0000313" key="3">
    <source>
        <dbReference type="EMBL" id="XBO45805.1"/>
    </source>
</evidence>
<keyword evidence="1" id="KW-0597">Phosphoprotein</keyword>
<keyword evidence="2" id="KW-1133">Transmembrane helix</keyword>
<keyword evidence="2" id="KW-0472">Membrane</keyword>
<sequence length="453" mass="51100">MNITTKTGTSSAVYVSEVAYEKQLTKKSTYYANIIIWTVLFLYPLLGILDYVYAYPIYQALFLTKVIIVLLIYAVYDISMRLGKSSDFALHTTILLISLNASIICNIVPFDIAPVFFMVFASLAMLFNLVVFWNPVNSFGHFFTTLIFIAVGYHLLNTVSVETYITQGAGLFIIIFFFSCFIPMARYGIIRKNTLNNLRLKNTTAQLNLLHDELVEKNQQVEISNSRLTGLVMQQDSFMAFVREDILSFVSSINSSANAMSDLGSDRDNQQRHHITMINENILRLKQLAELFPNDHSALSSDIVLSLKKVDLLASVQAVADCLSKGFGYPDINFNVNPQKKWAAVQLDQLYTDQILFNLFANCFKFCNNNENINCHMKESNNRLHLIINCIAPGIAADLLANEWESAVPTAQSLHEGLGPGFYIAKLLAEKMGGELIYHKFQNHSCYVLAFNQ</sequence>
<gene>
    <name evidence="3" type="ORF">ABEG20_10930</name>
</gene>
<proteinExistence type="predicted"/>
<feature type="transmembrane region" description="Helical" evidence="2">
    <location>
        <begin position="139"/>
        <end position="156"/>
    </location>
</feature>
<protein>
    <recommendedName>
        <fullName evidence="4">HAMP domain-containing histidine kinase</fullName>
    </recommendedName>
</protein>
<feature type="transmembrane region" description="Helical" evidence="2">
    <location>
        <begin position="88"/>
        <end position="109"/>
    </location>
</feature>
<feature type="transmembrane region" description="Helical" evidence="2">
    <location>
        <begin position="168"/>
        <end position="189"/>
    </location>
</feature>
<feature type="transmembrane region" description="Helical" evidence="2">
    <location>
        <begin position="30"/>
        <end position="49"/>
    </location>
</feature>
<reference evidence="3" key="1">
    <citation type="submission" date="2024-05" db="EMBL/GenBank/DDBJ databases">
        <authorList>
            <person name="Kim S."/>
            <person name="Heo J."/>
            <person name="Choi H."/>
            <person name="Choi Y."/>
            <person name="Kwon S.-W."/>
            <person name="Kim Y."/>
        </authorList>
    </citation>
    <scope>NUCLEOTIDE SEQUENCE</scope>
    <source>
        <strain evidence="3">KACC 23697</strain>
    </source>
</reference>
<dbReference type="SUPFAM" id="SSF55874">
    <property type="entry name" value="ATPase domain of HSP90 chaperone/DNA topoisomerase II/histidine kinase"/>
    <property type="match status" value="1"/>
</dbReference>
<keyword evidence="2" id="KW-0812">Transmembrane</keyword>
<dbReference type="EMBL" id="CP157485">
    <property type="protein sequence ID" value="XBO45805.1"/>
    <property type="molecule type" value="Genomic_DNA"/>
</dbReference>
<accession>A0AAU7JZY7</accession>
<dbReference type="PANTHER" id="PTHR43547">
    <property type="entry name" value="TWO-COMPONENT HISTIDINE KINASE"/>
    <property type="match status" value="1"/>
</dbReference>
<dbReference type="AlphaFoldDB" id="A0AAU7JZY7"/>
<dbReference type="GO" id="GO:0000155">
    <property type="term" value="F:phosphorelay sensor kinase activity"/>
    <property type="evidence" value="ECO:0007669"/>
    <property type="project" value="TreeGrafter"/>
</dbReference>
<dbReference type="Gene3D" id="3.30.565.10">
    <property type="entry name" value="Histidine kinase-like ATPase, C-terminal domain"/>
    <property type="match status" value="1"/>
</dbReference>
<feature type="transmembrane region" description="Helical" evidence="2">
    <location>
        <begin position="55"/>
        <end position="76"/>
    </location>
</feature>